<protein>
    <submittedName>
        <fullName evidence="1">Uncharacterized protein</fullName>
    </submittedName>
</protein>
<organism evidence="1 2">
    <name type="scientific">Naganishia onofrii</name>
    <dbReference type="NCBI Taxonomy" id="1851511"/>
    <lineage>
        <taxon>Eukaryota</taxon>
        <taxon>Fungi</taxon>
        <taxon>Dikarya</taxon>
        <taxon>Basidiomycota</taxon>
        <taxon>Agaricomycotina</taxon>
        <taxon>Tremellomycetes</taxon>
        <taxon>Filobasidiales</taxon>
        <taxon>Filobasidiaceae</taxon>
        <taxon>Naganishia</taxon>
    </lineage>
</organism>
<sequence>MPARTTKSRYRRIVAARATAFVTRLARLPSLSTITFLLGLGASIWVTVGYFGLKMKESALRAAGERRKNDRVKTHFQATLSNISFTVYALLPTLSAQLLAHLDVESLTNELKTLANTTAADASKPARMTDSGMASWAASSESDANSRSLESSAVLSSAGGHHESEGRSQDHTNSAETGLGMHTDAQESAGTGSSWVQEFSTSHSQQTAPPIESDMSDLGATSTGEDGVPAMKGIDSAYSQSISLPPTSPSTSSISPFSSQDERHSEQVSLDHPARAAHLAPSPALPSSASIPASNESSADQSSEGGSSPPYRHSPSGSPSSSPVRRPMALSNSDGLSLNLEEPPSVSGELHSESAPAVARSSEHAIQPVKPKKTKAQLWNEVKVKSITRSITATYLLPLLHLQTTSQLTLLSRLHLLRTFSAEHHGILPESDDEEDDDDVSVLSAANYEPSRASKLTNAKNAIIKPWSYFSLQEMGLQDIVEEQDQVSSDGLTGFVGGIWRGIMSAVVGEAEPTPESALSTTLNAGPLHARLDSETERLFLCMSWWFLHVGWRILEEEAERAVGEVCKSLPLKKEMTLEDWIATINDIRRRIDEALTSSKLLHILLPPPSQTEFADLMERYPTESACPFPTPPYLPIITELLDQTAGHLTSIDFVYVFSQSIELVQGALLDQIAREIYNQPAFQQSPLGFTTEATIEELSSKKLVQCLPCLTRWSERVWQAVPDEAIDVSDVKDDSQRHILTVVFHVSDLLALIMSRLSQP</sequence>
<gene>
    <name evidence="1" type="ORF">QFC24_001664</name>
</gene>
<reference evidence="1" key="1">
    <citation type="submission" date="2023-04" db="EMBL/GenBank/DDBJ databases">
        <title>Draft Genome sequencing of Naganishia species isolated from polar environments using Oxford Nanopore Technology.</title>
        <authorList>
            <person name="Leo P."/>
            <person name="Venkateswaran K."/>
        </authorList>
    </citation>
    <scope>NUCLEOTIDE SEQUENCE</scope>
    <source>
        <strain evidence="1">DBVPG 5303</strain>
    </source>
</reference>
<comment type="caution">
    <text evidence="1">The sequence shown here is derived from an EMBL/GenBank/DDBJ whole genome shotgun (WGS) entry which is preliminary data.</text>
</comment>
<proteinExistence type="predicted"/>
<accession>A0ACC2XSN5</accession>
<name>A0ACC2XSN5_9TREE</name>
<evidence type="ECO:0000313" key="2">
    <source>
        <dbReference type="Proteomes" id="UP001234202"/>
    </source>
</evidence>
<dbReference type="EMBL" id="JASBWV010000004">
    <property type="protein sequence ID" value="KAJ9126635.1"/>
    <property type="molecule type" value="Genomic_DNA"/>
</dbReference>
<evidence type="ECO:0000313" key="1">
    <source>
        <dbReference type="EMBL" id="KAJ9126635.1"/>
    </source>
</evidence>
<dbReference type="Proteomes" id="UP001234202">
    <property type="component" value="Unassembled WGS sequence"/>
</dbReference>
<keyword evidence="2" id="KW-1185">Reference proteome</keyword>